<dbReference type="AlphaFoldDB" id="A0A4D4KKJ2"/>
<gene>
    <name evidence="3" type="ORF">SVIO_000980</name>
</gene>
<name>A0A4D4KKJ2_STRVO</name>
<evidence type="ECO:0000313" key="3">
    <source>
        <dbReference type="EMBL" id="GDY49475.1"/>
    </source>
</evidence>
<protein>
    <recommendedName>
        <fullName evidence="5">Hydantoinase A/oxoprolinase domain-containing protein</fullName>
    </recommendedName>
</protein>
<evidence type="ECO:0008006" key="5">
    <source>
        <dbReference type="Google" id="ProtNLM"/>
    </source>
</evidence>
<accession>A0A4D4KKJ2</accession>
<sequence>MELRALDEAAVRAAARRAKEEGFGAVAVGYLFSYKNPAHELRTREILREELGEDFTISLSHEAAKEWREYERTSSAAIEAYTGPVVRRYLSRLEASLEEQGLTVPLHVMQSSGGILSAESAQRRPLQTLLSGPVGGTMGGAELAKALGRPNLICVDMGAPPSTSPWWWTASPSCLPRPRSKACRC</sequence>
<dbReference type="Pfam" id="PF05378">
    <property type="entry name" value="Hydant_A_N"/>
    <property type="match status" value="1"/>
</dbReference>
<dbReference type="GO" id="GO:0017168">
    <property type="term" value="F:5-oxoprolinase (ATP-hydrolyzing) activity"/>
    <property type="evidence" value="ECO:0007669"/>
    <property type="project" value="TreeGrafter"/>
</dbReference>
<feature type="domain" description="Hydantoinase/oxoprolinase N-terminal" evidence="2">
    <location>
        <begin position="3"/>
        <end position="50"/>
    </location>
</feature>
<organism evidence="3 4">
    <name type="scientific">Streptomyces violaceusniger</name>
    <dbReference type="NCBI Taxonomy" id="68280"/>
    <lineage>
        <taxon>Bacteria</taxon>
        <taxon>Bacillati</taxon>
        <taxon>Actinomycetota</taxon>
        <taxon>Actinomycetes</taxon>
        <taxon>Kitasatosporales</taxon>
        <taxon>Streptomycetaceae</taxon>
        <taxon>Streptomyces</taxon>
        <taxon>Streptomyces violaceusniger group</taxon>
    </lineage>
</organism>
<dbReference type="GO" id="GO:0006749">
    <property type="term" value="P:glutathione metabolic process"/>
    <property type="evidence" value="ECO:0007669"/>
    <property type="project" value="TreeGrafter"/>
</dbReference>
<keyword evidence="4" id="KW-1185">Reference proteome</keyword>
<evidence type="ECO:0000259" key="1">
    <source>
        <dbReference type="Pfam" id="PF01968"/>
    </source>
</evidence>
<dbReference type="Proteomes" id="UP000301309">
    <property type="component" value="Unassembled WGS sequence"/>
</dbReference>
<dbReference type="PANTHER" id="PTHR11365:SF23">
    <property type="entry name" value="HYPOTHETICAL 5-OXOPROLINASE (EUROFUNG)-RELATED"/>
    <property type="match status" value="1"/>
</dbReference>
<evidence type="ECO:0000259" key="2">
    <source>
        <dbReference type="Pfam" id="PF05378"/>
    </source>
</evidence>
<feature type="domain" description="Hydantoinase A/oxoprolinase" evidence="1">
    <location>
        <begin position="72"/>
        <end position="158"/>
    </location>
</feature>
<reference evidence="3 4" key="1">
    <citation type="journal article" date="2020" name="Int. J. Syst. Evol. Microbiol.">
        <title>Reclassification of Streptomyces castelarensis and Streptomyces sporoclivatus as later heterotypic synonyms of Streptomyces antimycoticus.</title>
        <authorList>
            <person name="Komaki H."/>
            <person name="Tamura T."/>
        </authorList>
    </citation>
    <scope>NUCLEOTIDE SEQUENCE [LARGE SCALE GENOMIC DNA]</scope>
    <source>
        <strain evidence="3 4">NBRC 13459</strain>
    </source>
</reference>
<dbReference type="InterPro" id="IPR002821">
    <property type="entry name" value="Hydantoinase_A"/>
</dbReference>
<dbReference type="PANTHER" id="PTHR11365">
    <property type="entry name" value="5-OXOPROLINASE RELATED"/>
    <property type="match status" value="1"/>
</dbReference>
<dbReference type="Pfam" id="PF01968">
    <property type="entry name" value="Hydantoinase_A"/>
    <property type="match status" value="1"/>
</dbReference>
<dbReference type="InterPro" id="IPR045079">
    <property type="entry name" value="Oxoprolinase-like"/>
</dbReference>
<proteinExistence type="predicted"/>
<comment type="caution">
    <text evidence="3">The sequence shown here is derived from an EMBL/GenBank/DDBJ whole genome shotgun (WGS) entry which is preliminary data.</text>
</comment>
<dbReference type="EMBL" id="BJHW01000001">
    <property type="protein sequence ID" value="GDY49475.1"/>
    <property type="molecule type" value="Genomic_DNA"/>
</dbReference>
<evidence type="ECO:0000313" key="4">
    <source>
        <dbReference type="Proteomes" id="UP000301309"/>
    </source>
</evidence>
<dbReference type="InterPro" id="IPR008040">
    <property type="entry name" value="Hydant_A_N"/>
</dbReference>
<dbReference type="GO" id="GO:0005829">
    <property type="term" value="C:cytosol"/>
    <property type="evidence" value="ECO:0007669"/>
    <property type="project" value="TreeGrafter"/>
</dbReference>